<gene>
    <name evidence="3" type="ORF">COW99_04180</name>
</gene>
<evidence type="ECO:0000256" key="1">
    <source>
        <dbReference type="PROSITE-ProRule" id="PRU00409"/>
    </source>
</evidence>
<dbReference type="InterPro" id="IPR039523">
    <property type="entry name" value="RimK-rel_E_lig_ATP-grasp"/>
</dbReference>
<reference evidence="3 4" key="1">
    <citation type="submission" date="2017-09" db="EMBL/GenBank/DDBJ databases">
        <title>Depth-based differentiation of microbial function through sediment-hosted aquifers and enrichment of novel symbionts in the deep terrestrial subsurface.</title>
        <authorList>
            <person name="Probst A.J."/>
            <person name="Ladd B."/>
            <person name="Jarett J.K."/>
            <person name="Geller-Mcgrath D.E."/>
            <person name="Sieber C.M."/>
            <person name="Emerson J.B."/>
            <person name="Anantharaman K."/>
            <person name="Thomas B.C."/>
            <person name="Malmstrom R."/>
            <person name="Stieglmeier M."/>
            <person name="Klingl A."/>
            <person name="Woyke T."/>
            <person name="Ryan C.M."/>
            <person name="Banfield J.F."/>
        </authorList>
    </citation>
    <scope>NUCLEOTIDE SEQUENCE [LARGE SCALE GENOMIC DNA]</scope>
    <source>
        <strain evidence="3">CG22_combo_CG10-13_8_21_14_all_38_20</strain>
    </source>
</reference>
<dbReference type="PANTHER" id="PTHR21621:SF0">
    <property type="entry name" value="BETA-CITRYLGLUTAMATE SYNTHASE B-RELATED"/>
    <property type="match status" value="1"/>
</dbReference>
<dbReference type="SUPFAM" id="SSF50630">
    <property type="entry name" value="Acid proteases"/>
    <property type="match status" value="1"/>
</dbReference>
<dbReference type="PANTHER" id="PTHR21621">
    <property type="entry name" value="RIBOSOMAL PROTEIN S6 MODIFICATION PROTEIN"/>
    <property type="match status" value="1"/>
</dbReference>
<dbReference type="GO" id="GO:0046872">
    <property type="term" value="F:metal ion binding"/>
    <property type="evidence" value="ECO:0007669"/>
    <property type="project" value="InterPro"/>
</dbReference>
<dbReference type="AlphaFoldDB" id="A0A2H0BV15"/>
<sequence length="426" mass="47224">MAVSQNVLGMNARNYLYIGRYNTSVGIKTADNKLLTKRLLAEHNLPTAKLLHLFNTRNSVRNFDWSSLSEAGFVIKPARGYAGAGIISIKRFHGESFVTVSNKRLKKSDLETHILDILDGAHSLQNVSDSAIIEERIKLHPFFRKLVQIGIPDIRIIVFNRVPIMGMLRLPTNDSRGKANVHLGAVGVGIDMRTGITTGGVQRGIAVSKMPDTGHKIRGIRIPNWNDILSLSSDVQAMSDMGYVGVDVVLEDEKGPMVLEINARPGLAIQIANMASLRTRLERIEHMNVNSSTRAVELARSLFAEEFSEKVQIRPIVIERVENIILSFGSGEERGLAVKIDTGADHSSIDHKLVKELGLPYSDKVISIRSSHGQTQRPSVKIKYRLRNKEIKSLATVIDRSHLTYPMIIGYPDLKGFLVDPSKPTS</sequence>
<dbReference type="PROSITE" id="PS50975">
    <property type="entry name" value="ATP_GRASP"/>
    <property type="match status" value="1"/>
</dbReference>
<keyword evidence="3" id="KW-0436">Ligase</keyword>
<comment type="caution">
    <text evidence="3">The sequence shown here is derived from an EMBL/GenBank/DDBJ whole genome shotgun (WGS) entry which is preliminary data.</text>
</comment>
<evidence type="ECO:0000313" key="4">
    <source>
        <dbReference type="Proteomes" id="UP000231246"/>
    </source>
</evidence>
<dbReference type="Pfam" id="PF13650">
    <property type="entry name" value="Asp_protease_2"/>
    <property type="match status" value="1"/>
</dbReference>
<dbReference type="SUPFAM" id="SSF56059">
    <property type="entry name" value="Glutathione synthetase ATP-binding domain-like"/>
    <property type="match status" value="1"/>
</dbReference>
<dbReference type="InterPro" id="IPR011761">
    <property type="entry name" value="ATP-grasp"/>
</dbReference>
<dbReference type="CDD" id="cd00303">
    <property type="entry name" value="retropepsin_like"/>
    <property type="match status" value="1"/>
</dbReference>
<name>A0A2H0BV15_9BACT</name>
<dbReference type="GO" id="GO:0018169">
    <property type="term" value="F:ribosomal S6-glutamic acid ligase activity"/>
    <property type="evidence" value="ECO:0007669"/>
    <property type="project" value="TreeGrafter"/>
</dbReference>
<feature type="domain" description="ATP-grasp" evidence="2">
    <location>
        <begin position="37"/>
        <end position="290"/>
    </location>
</feature>
<dbReference type="InterPro" id="IPR021109">
    <property type="entry name" value="Peptidase_aspartic_dom_sf"/>
</dbReference>
<dbReference type="Pfam" id="PF14397">
    <property type="entry name" value="ATPgrasp_ST"/>
    <property type="match status" value="1"/>
</dbReference>
<keyword evidence="1" id="KW-0067">ATP-binding</keyword>
<dbReference type="GO" id="GO:0009432">
    <property type="term" value="P:SOS response"/>
    <property type="evidence" value="ECO:0007669"/>
    <property type="project" value="TreeGrafter"/>
</dbReference>
<dbReference type="EMBL" id="PCTA01000026">
    <property type="protein sequence ID" value="PIP61471.1"/>
    <property type="molecule type" value="Genomic_DNA"/>
</dbReference>
<dbReference type="Proteomes" id="UP000231246">
    <property type="component" value="Unassembled WGS sequence"/>
</dbReference>
<evidence type="ECO:0000313" key="3">
    <source>
        <dbReference type="EMBL" id="PIP61471.1"/>
    </source>
</evidence>
<dbReference type="GO" id="GO:0005737">
    <property type="term" value="C:cytoplasm"/>
    <property type="evidence" value="ECO:0007669"/>
    <property type="project" value="TreeGrafter"/>
</dbReference>
<proteinExistence type="predicted"/>
<dbReference type="Gene3D" id="3.30.470.20">
    <property type="entry name" value="ATP-grasp fold, B domain"/>
    <property type="match status" value="1"/>
</dbReference>
<accession>A0A2H0BV15</accession>
<protein>
    <submittedName>
        <fullName evidence="3">Alpha-L-glutamate ligase-like protein</fullName>
    </submittedName>
</protein>
<dbReference type="Gene3D" id="2.40.70.10">
    <property type="entry name" value="Acid Proteases"/>
    <property type="match status" value="1"/>
</dbReference>
<evidence type="ECO:0000259" key="2">
    <source>
        <dbReference type="PROSITE" id="PS50975"/>
    </source>
</evidence>
<dbReference type="GO" id="GO:0005524">
    <property type="term" value="F:ATP binding"/>
    <property type="evidence" value="ECO:0007669"/>
    <property type="project" value="UniProtKB-UniRule"/>
</dbReference>
<keyword evidence="1" id="KW-0547">Nucleotide-binding</keyword>
<organism evidence="3 4">
    <name type="scientific">Candidatus Roizmanbacteria bacterium CG22_combo_CG10-13_8_21_14_all_38_20</name>
    <dbReference type="NCBI Taxonomy" id="1974862"/>
    <lineage>
        <taxon>Bacteria</taxon>
        <taxon>Candidatus Roizmaniibacteriota</taxon>
    </lineage>
</organism>